<feature type="compositionally biased region" description="Pro residues" evidence="1">
    <location>
        <begin position="62"/>
        <end position="76"/>
    </location>
</feature>
<feature type="transmembrane region" description="Helical" evidence="2">
    <location>
        <begin position="28"/>
        <end position="47"/>
    </location>
</feature>
<keyword evidence="2" id="KW-1133">Transmembrane helix</keyword>
<evidence type="ECO:0000256" key="2">
    <source>
        <dbReference type="SAM" id="Phobius"/>
    </source>
</evidence>
<evidence type="ECO:0000256" key="1">
    <source>
        <dbReference type="SAM" id="MobiDB-lite"/>
    </source>
</evidence>
<reference evidence="3" key="1">
    <citation type="submission" date="2020-01" db="EMBL/GenBank/DDBJ databases">
        <authorList>
            <person name="Mishra B."/>
        </authorList>
    </citation>
    <scope>NUCLEOTIDE SEQUENCE [LARGE SCALE GENOMIC DNA]</scope>
</reference>
<gene>
    <name evidence="3" type="ORF">MERR_LOCUS13964</name>
</gene>
<comment type="caution">
    <text evidence="3">The sequence shown here is derived from an EMBL/GenBank/DDBJ whole genome shotgun (WGS) entry which is preliminary data.</text>
</comment>
<evidence type="ECO:0008006" key="5">
    <source>
        <dbReference type="Google" id="ProtNLM"/>
    </source>
</evidence>
<keyword evidence="2" id="KW-0472">Membrane</keyword>
<feature type="region of interest" description="Disordered" evidence="1">
    <location>
        <begin position="52"/>
        <end position="76"/>
    </location>
</feature>
<evidence type="ECO:0000313" key="3">
    <source>
        <dbReference type="EMBL" id="CAA7026729.1"/>
    </source>
</evidence>
<dbReference type="OrthoDB" id="8062037at2759"/>
<dbReference type="AlphaFoldDB" id="A0A6D2I9Y6"/>
<keyword evidence="2" id="KW-0812">Transmembrane</keyword>
<keyword evidence="4" id="KW-1185">Reference proteome</keyword>
<organism evidence="3 4">
    <name type="scientific">Microthlaspi erraticum</name>
    <dbReference type="NCBI Taxonomy" id="1685480"/>
    <lineage>
        <taxon>Eukaryota</taxon>
        <taxon>Viridiplantae</taxon>
        <taxon>Streptophyta</taxon>
        <taxon>Embryophyta</taxon>
        <taxon>Tracheophyta</taxon>
        <taxon>Spermatophyta</taxon>
        <taxon>Magnoliopsida</taxon>
        <taxon>eudicotyledons</taxon>
        <taxon>Gunneridae</taxon>
        <taxon>Pentapetalae</taxon>
        <taxon>rosids</taxon>
        <taxon>malvids</taxon>
        <taxon>Brassicales</taxon>
        <taxon>Brassicaceae</taxon>
        <taxon>Coluteocarpeae</taxon>
        <taxon>Microthlaspi</taxon>
    </lineage>
</organism>
<protein>
    <recommendedName>
        <fullName evidence="5">Transmembrane protein</fullName>
    </recommendedName>
</protein>
<name>A0A6D2I9Y6_9BRAS</name>
<dbReference type="EMBL" id="CACVBM020001052">
    <property type="protein sequence ID" value="CAA7026729.1"/>
    <property type="molecule type" value="Genomic_DNA"/>
</dbReference>
<evidence type="ECO:0000313" key="4">
    <source>
        <dbReference type="Proteomes" id="UP000467841"/>
    </source>
</evidence>
<proteinExistence type="predicted"/>
<dbReference type="Proteomes" id="UP000467841">
    <property type="component" value="Unassembled WGS sequence"/>
</dbReference>
<accession>A0A6D2I9Y6</accession>
<sequence length="108" mass="12462">MRSLPPSPSPAYTENITHHNHHHIQEDFTLMIILLVLYGIIAIRYVTTKEENRETNLSFRRPQPPRPLPPPQPPIMRPQQIEAVMVKDVVVEVEFVLSDLSRGFEGGW</sequence>